<gene>
    <name evidence="6" type="ORF">FHS28_000334</name>
</gene>
<dbReference type="Proteomes" id="UP000574369">
    <property type="component" value="Unassembled WGS sequence"/>
</dbReference>
<dbReference type="PANTHER" id="PTHR30258">
    <property type="entry name" value="TYPE II SECRETION SYSTEM PROTEIN GSPE-RELATED"/>
    <property type="match status" value="1"/>
</dbReference>
<evidence type="ECO:0000313" key="7">
    <source>
        <dbReference type="Proteomes" id="UP000574369"/>
    </source>
</evidence>
<evidence type="ECO:0000256" key="2">
    <source>
        <dbReference type="ARBA" id="ARBA00022741"/>
    </source>
</evidence>
<keyword evidence="7" id="KW-1185">Reference proteome</keyword>
<evidence type="ECO:0000259" key="5">
    <source>
        <dbReference type="Pfam" id="PF00437"/>
    </source>
</evidence>
<comment type="caution">
    <text evidence="6">The sequence shown here is derived from an EMBL/GenBank/DDBJ whole genome shotgun (WGS) entry which is preliminary data.</text>
</comment>
<dbReference type="EMBL" id="JACHXO010000001">
    <property type="protein sequence ID" value="MBB3192969.1"/>
    <property type="molecule type" value="Genomic_DNA"/>
</dbReference>
<feature type="domain" description="Bacterial type II secretion system protein E" evidence="5">
    <location>
        <begin position="173"/>
        <end position="505"/>
    </location>
</feature>
<evidence type="ECO:0000256" key="3">
    <source>
        <dbReference type="ARBA" id="ARBA00022840"/>
    </source>
</evidence>
<name>A0ABR6GLI5_9BURK</name>
<dbReference type="InterPro" id="IPR001482">
    <property type="entry name" value="T2SS/T4SS_dom"/>
</dbReference>
<evidence type="ECO:0000313" key="6">
    <source>
        <dbReference type="EMBL" id="MBB3192969.1"/>
    </source>
</evidence>
<dbReference type="Gene3D" id="3.30.450.90">
    <property type="match status" value="1"/>
</dbReference>
<sequence>MGTDATVEPPSADANAPRRDTASRDAASQDAPGRGTASAPAASSRHLTDYAHLPPFDRVLSVVSDNVMAGREERQVRVSREKENKLMALALPAQRFLVLSTEEELRSPDWYHVVQAGKRLGFDFQGFFTAEPEIFELISYRSERRDVNDGAGESARAIETMVANSSPLEWFRTVIHRCVLAGASDLHLELRGEIGRARVRLDGLMRTLGSFPARIVMDAVSAAYTVLAEENSRSEVAFNGGVPQTAMIPLDLPDLRLTLRYQSHPAVGGMDVVMRILRSNNAARTQQLTLDRLGFTAWQVDRLHDALSSAWGGIFVAGITGSGKTTTLNTMLAYLAREGTRKLITIEDPVEYELAGASHLSIQRGALEATAGSNPFHGAMLSFLRMDPDVGLFGEIRDSLSANMAQVAIQTGHKILSTVHATSALGVISRLNSHIVGLQRDDLCSPEFISALVYQVLVPLNCDHCKRPAREVMSSEALDVYARGFGLDIDKIHCASDTGCPHCRKPLIDYSVGERNGTMGLKVGAEVIVPDLHLLELLLERRDLEARRYWRSRQKAPFTDPDMDGKEAWGHVLYDLSQGRVDPYYFERTFGRASLLAQSLL</sequence>
<keyword evidence="3" id="KW-0067">ATP-binding</keyword>
<dbReference type="Pfam" id="PF00437">
    <property type="entry name" value="T2SSE"/>
    <property type="match status" value="1"/>
</dbReference>
<protein>
    <submittedName>
        <fullName evidence="6">Type II secretory ATPase GspE/PulE/Tfp pilus assembly ATPase PilB-like protein</fullName>
    </submittedName>
</protein>
<dbReference type="InterPro" id="IPR027417">
    <property type="entry name" value="P-loop_NTPase"/>
</dbReference>
<feature type="region of interest" description="Disordered" evidence="4">
    <location>
        <begin position="1"/>
        <end position="46"/>
    </location>
</feature>
<keyword evidence="2" id="KW-0547">Nucleotide-binding</keyword>
<comment type="similarity">
    <text evidence="1">Belongs to the GSP E family.</text>
</comment>
<evidence type="ECO:0000256" key="1">
    <source>
        <dbReference type="ARBA" id="ARBA00006611"/>
    </source>
</evidence>
<organism evidence="6 7">
    <name type="scientific">Roseateles terrae</name>
    <dbReference type="NCBI Taxonomy" id="431060"/>
    <lineage>
        <taxon>Bacteria</taxon>
        <taxon>Pseudomonadati</taxon>
        <taxon>Pseudomonadota</taxon>
        <taxon>Betaproteobacteria</taxon>
        <taxon>Burkholderiales</taxon>
        <taxon>Sphaerotilaceae</taxon>
        <taxon>Roseateles</taxon>
    </lineage>
</organism>
<accession>A0ABR6GLI5</accession>
<dbReference type="SUPFAM" id="SSF52540">
    <property type="entry name" value="P-loop containing nucleoside triphosphate hydrolases"/>
    <property type="match status" value="1"/>
</dbReference>
<dbReference type="Gene3D" id="3.40.50.300">
    <property type="entry name" value="P-loop containing nucleotide triphosphate hydrolases"/>
    <property type="match status" value="1"/>
</dbReference>
<dbReference type="RefSeq" id="WP_088449377.1">
    <property type="nucleotide sequence ID" value="NZ_JACHXO010000001.1"/>
</dbReference>
<proteinExistence type="inferred from homology"/>
<evidence type="ECO:0000256" key="4">
    <source>
        <dbReference type="SAM" id="MobiDB-lite"/>
    </source>
</evidence>
<dbReference type="PANTHER" id="PTHR30258:SF1">
    <property type="entry name" value="PROTEIN TRANSPORT PROTEIN HOFB HOMOLOG"/>
    <property type="match status" value="1"/>
</dbReference>
<reference evidence="6 7" key="1">
    <citation type="submission" date="2020-08" db="EMBL/GenBank/DDBJ databases">
        <title>Genomic Encyclopedia of Type Strains, Phase III (KMG-III): the genomes of soil and plant-associated and newly described type strains.</title>
        <authorList>
            <person name="Whitman W."/>
        </authorList>
    </citation>
    <scope>NUCLEOTIDE SEQUENCE [LARGE SCALE GENOMIC DNA]</scope>
    <source>
        <strain evidence="6 7">CECT 7247</strain>
    </source>
</reference>